<sequence>MAATILSLAEERYRDSQSSTFPLPTSPSEPLPGALATIFSHKSCRAFLRDKPLPAGTLETLLMAAQSGSTSSLYQTWDVVAIQEFEHKSKVATLAGNQDFIRQAPLFLAFCPNLRRLDNLSKQYEQQPARALENMDMFIMSVLDAAIAGQTVAIAAESLGLGVCYVGGLRNNAKQVCELLNLPPLTWGVFGMAIGYADPENRLSGKQIKPRLPMREIVHLERWSEEGQKENVASYDKSLGTFFVDESKFGREGWGEFVAGKVAPRNQDGRERIRAVLEKQGFKLE</sequence>
<proteinExistence type="predicted"/>
<comment type="caution">
    <text evidence="1">The sequence shown here is derived from an EMBL/GenBank/DDBJ whole genome shotgun (WGS) entry which is preliminary data.</text>
</comment>
<dbReference type="Proteomes" id="UP001177260">
    <property type="component" value="Unassembled WGS sequence"/>
</dbReference>
<accession>A0ACC3ALM1</accession>
<name>A0ACC3ALM1_9EURO</name>
<protein>
    <submittedName>
        <fullName evidence="1">Uncharacterized protein</fullName>
    </submittedName>
</protein>
<gene>
    <name evidence="1" type="ORF">N8T08_002660</name>
</gene>
<dbReference type="EMBL" id="JAOPJF010000156">
    <property type="protein sequence ID" value="KAK1138377.1"/>
    <property type="molecule type" value="Genomic_DNA"/>
</dbReference>
<evidence type="ECO:0000313" key="1">
    <source>
        <dbReference type="EMBL" id="KAK1138377.1"/>
    </source>
</evidence>
<evidence type="ECO:0000313" key="2">
    <source>
        <dbReference type="Proteomes" id="UP001177260"/>
    </source>
</evidence>
<keyword evidence="2" id="KW-1185">Reference proteome</keyword>
<organism evidence="1 2">
    <name type="scientific">Aspergillus melleus</name>
    <dbReference type="NCBI Taxonomy" id="138277"/>
    <lineage>
        <taxon>Eukaryota</taxon>
        <taxon>Fungi</taxon>
        <taxon>Dikarya</taxon>
        <taxon>Ascomycota</taxon>
        <taxon>Pezizomycotina</taxon>
        <taxon>Eurotiomycetes</taxon>
        <taxon>Eurotiomycetidae</taxon>
        <taxon>Eurotiales</taxon>
        <taxon>Aspergillaceae</taxon>
        <taxon>Aspergillus</taxon>
        <taxon>Aspergillus subgen. Circumdati</taxon>
    </lineage>
</organism>
<reference evidence="1 2" key="1">
    <citation type="journal article" date="2023" name="ACS Omega">
        <title>Identification of the Neoaspergillic Acid Biosynthesis Gene Cluster by Establishing an In Vitro CRISPR-Ribonucleoprotein Genetic System in Aspergillus melleus.</title>
        <authorList>
            <person name="Yuan B."/>
            <person name="Grau M.F."/>
            <person name="Murata R.M."/>
            <person name="Torok T."/>
            <person name="Venkateswaran K."/>
            <person name="Stajich J.E."/>
            <person name="Wang C.C.C."/>
        </authorList>
    </citation>
    <scope>NUCLEOTIDE SEQUENCE [LARGE SCALE GENOMIC DNA]</scope>
    <source>
        <strain evidence="1 2">IMV 1140</strain>
    </source>
</reference>